<proteinExistence type="predicted"/>
<evidence type="ECO:0000313" key="4">
    <source>
        <dbReference type="Proteomes" id="UP000614601"/>
    </source>
</evidence>
<keyword evidence="1" id="KW-1133">Transmembrane helix</keyword>
<dbReference type="EMBL" id="CAJFCW020000001">
    <property type="protein sequence ID" value="CAG9081564.1"/>
    <property type="molecule type" value="Genomic_DNA"/>
</dbReference>
<keyword evidence="4" id="KW-1185">Reference proteome</keyword>
<sequence>MVALGAVLALSLVASTSSYLVLNTTIAKQTSECVNVNCNLPIVNLTVYDDNTVSSYQLVSVEGEISNLAVPVSHSNVKVKFDTTSYDRRYKQLLRSCGTTITSNVTDSEVTVPVAKCYTVTANVVHRPDWEHLWNSKLWWVLLPTVVSLVGLLLALLGCWIQKRKVKSFKVLFEEHLIQTASSQA</sequence>
<dbReference type="Proteomes" id="UP000614601">
    <property type="component" value="Unassembled WGS sequence"/>
</dbReference>
<dbReference type="Proteomes" id="UP000783686">
    <property type="component" value="Unassembled WGS sequence"/>
</dbReference>
<dbReference type="AlphaFoldDB" id="A0A811JSZ2"/>
<protein>
    <submittedName>
        <fullName evidence="3">Uncharacterized protein</fullName>
    </submittedName>
</protein>
<keyword evidence="1" id="KW-0472">Membrane</keyword>
<feature type="signal peptide" evidence="2">
    <location>
        <begin position="1"/>
        <end position="18"/>
    </location>
</feature>
<accession>A0A811JSZ2</accession>
<evidence type="ECO:0000313" key="3">
    <source>
        <dbReference type="EMBL" id="CAD5206386.1"/>
    </source>
</evidence>
<evidence type="ECO:0000256" key="1">
    <source>
        <dbReference type="SAM" id="Phobius"/>
    </source>
</evidence>
<evidence type="ECO:0000256" key="2">
    <source>
        <dbReference type="SAM" id="SignalP"/>
    </source>
</evidence>
<name>A0A811JSZ2_9BILA</name>
<feature type="chain" id="PRO_5036408202" evidence="2">
    <location>
        <begin position="19"/>
        <end position="185"/>
    </location>
</feature>
<keyword evidence="1" id="KW-0812">Transmembrane</keyword>
<keyword evidence="2" id="KW-0732">Signal</keyword>
<dbReference type="EMBL" id="CAJFDH010000001">
    <property type="protein sequence ID" value="CAD5206386.1"/>
    <property type="molecule type" value="Genomic_DNA"/>
</dbReference>
<organism evidence="3 4">
    <name type="scientific">Bursaphelenchus okinawaensis</name>
    <dbReference type="NCBI Taxonomy" id="465554"/>
    <lineage>
        <taxon>Eukaryota</taxon>
        <taxon>Metazoa</taxon>
        <taxon>Ecdysozoa</taxon>
        <taxon>Nematoda</taxon>
        <taxon>Chromadorea</taxon>
        <taxon>Rhabditida</taxon>
        <taxon>Tylenchina</taxon>
        <taxon>Tylenchomorpha</taxon>
        <taxon>Aphelenchoidea</taxon>
        <taxon>Aphelenchoididae</taxon>
        <taxon>Bursaphelenchus</taxon>
    </lineage>
</organism>
<reference evidence="3" key="1">
    <citation type="submission" date="2020-09" db="EMBL/GenBank/DDBJ databases">
        <authorList>
            <person name="Kikuchi T."/>
        </authorList>
    </citation>
    <scope>NUCLEOTIDE SEQUENCE</scope>
    <source>
        <strain evidence="3">SH1</strain>
    </source>
</reference>
<gene>
    <name evidence="3" type="ORF">BOKJ2_LOCUS1070</name>
</gene>
<dbReference type="OrthoDB" id="10589831at2759"/>
<comment type="caution">
    <text evidence="3">The sequence shown here is derived from an EMBL/GenBank/DDBJ whole genome shotgun (WGS) entry which is preliminary data.</text>
</comment>
<feature type="transmembrane region" description="Helical" evidence="1">
    <location>
        <begin position="138"/>
        <end position="161"/>
    </location>
</feature>